<feature type="compositionally biased region" description="Polar residues" evidence="1">
    <location>
        <begin position="89"/>
        <end position="101"/>
    </location>
</feature>
<evidence type="ECO:0000313" key="3">
    <source>
        <dbReference type="Proteomes" id="UP000593562"/>
    </source>
</evidence>
<reference evidence="2 3" key="1">
    <citation type="journal article" date="2020" name="Nat. Commun.">
        <title>Genome of Tripterygium wilfordii and identification of cytochrome P450 involved in triptolide biosynthesis.</title>
        <authorList>
            <person name="Tu L."/>
            <person name="Su P."/>
            <person name="Zhang Z."/>
            <person name="Gao L."/>
            <person name="Wang J."/>
            <person name="Hu T."/>
            <person name="Zhou J."/>
            <person name="Zhang Y."/>
            <person name="Zhao Y."/>
            <person name="Liu Y."/>
            <person name="Song Y."/>
            <person name="Tong Y."/>
            <person name="Lu Y."/>
            <person name="Yang J."/>
            <person name="Xu C."/>
            <person name="Jia M."/>
            <person name="Peters R.J."/>
            <person name="Huang L."/>
            <person name="Gao W."/>
        </authorList>
    </citation>
    <scope>NUCLEOTIDE SEQUENCE [LARGE SCALE GENOMIC DNA]</scope>
    <source>
        <strain evidence="3">cv. XIE 37</strain>
        <tissue evidence="2">Leaf</tissue>
    </source>
</reference>
<organism evidence="2 3">
    <name type="scientific">Tripterygium wilfordii</name>
    <name type="common">Thunder God vine</name>
    <dbReference type="NCBI Taxonomy" id="458696"/>
    <lineage>
        <taxon>Eukaryota</taxon>
        <taxon>Viridiplantae</taxon>
        <taxon>Streptophyta</taxon>
        <taxon>Embryophyta</taxon>
        <taxon>Tracheophyta</taxon>
        <taxon>Spermatophyta</taxon>
        <taxon>Magnoliopsida</taxon>
        <taxon>eudicotyledons</taxon>
        <taxon>Gunneridae</taxon>
        <taxon>Pentapetalae</taxon>
        <taxon>rosids</taxon>
        <taxon>fabids</taxon>
        <taxon>Celastrales</taxon>
        <taxon>Celastraceae</taxon>
        <taxon>Tripterygium</taxon>
    </lineage>
</organism>
<protein>
    <submittedName>
        <fullName evidence="2">Uncharacterized protein</fullName>
    </submittedName>
</protein>
<keyword evidence="3" id="KW-1185">Reference proteome</keyword>
<dbReference type="InParanoid" id="A0A7J7DB67"/>
<feature type="compositionally biased region" description="Basic and acidic residues" evidence="1">
    <location>
        <begin position="72"/>
        <end position="83"/>
    </location>
</feature>
<comment type="caution">
    <text evidence="2">The sequence shown here is derived from an EMBL/GenBank/DDBJ whole genome shotgun (WGS) entry which is preliminary data.</text>
</comment>
<dbReference type="EMBL" id="JAAARO010000008">
    <property type="protein sequence ID" value="KAF5743551.1"/>
    <property type="molecule type" value="Genomic_DNA"/>
</dbReference>
<sequence length="129" mass="14461">MDFKGLSLSSQTGSAWTNEKHVHFLNAMESSFVHTMLQTNARLDRYLPDSSESTLDLKTHRRKKHASSVDVVESRSKMGGKADKRTRRPSSQSHPCNSSEFQVVPQLGNRRDEQDQSHQPNSAPVPSAN</sequence>
<proteinExistence type="predicted"/>
<feature type="region of interest" description="Disordered" evidence="1">
    <location>
        <begin position="54"/>
        <end position="129"/>
    </location>
</feature>
<feature type="compositionally biased region" description="Polar residues" evidence="1">
    <location>
        <begin position="117"/>
        <end position="129"/>
    </location>
</feature>
<gene>
    <name evidence="2" type="ORF">HS088_TW08G00135</name>
</gene>
<evidence type="ECO:0000256" key="1">
    <source>
        <dbReference type="SAM" id="MobiDB-lite"/>
    </source>
</evidence>
<accession>A0A7J7DB67</accession>
<name>A0A7J7DB67_TRIWF</name>
<dbReference type="AlphaFoldDB" id="A0A7J7DB67"/>
<dbReference type="OrthoDB" id="751338at2759"/>
<evidence type="ECO:0000313" key="2">
    <source>
        <dbReference type="EMBL" id="KAF5743551.1"/>
    </source>
</evidence>
<dbReference type="Proteomes" id="UP000593562">
    <property type="component" value="Unassembled WGS sequence"/>
</dbReference>